<gene>
    <name evidence="1" type="ORF">EAJ18_12270</name>
</gene>
<protein>
    <recommendedName>
        <fullName evidence="3">YCII-related domain-containing protein</fullName>
    </recommendedName>
</protein>
<accession>A0ABY0HVF7</accession>
<comment type="caution">
    <text evidence="1">The sequence shown here is derived from an EMBL/GenBank/DDBJ whole genome shotgun (WGS) entry which is preliminary data.</text>
</comment>
<name>A0ABY0HVF7_CITAM</name>
<reference evidence="1 2" key="1">
    <citation type="journal article" date="2019" name="Science, e1252229">
        <title>Invertible promoters mediate bacterial phase variation, antibiotic resistance, and host adaptation in the gut.</title>
        <authorList>
            <person name="Jiang X."/>
            <person name="Hall A.B."/>
            <person name="Arthur T.D."/>
            <person name="Plichta D.R."/>
            <person name="Covington C.T."/>
            <person name="Poyet M."/>
            <person name="Crothers J."/>
            <person name="Moses P.L."/>
            <person name="Tolonen A.C."/>
            <person name="Vlamakis H."/>
            <person name="Alm E.J."/>
            <person name="Xavier R.J."/>
        </authorList>
    </citation>
    <scope>NUCLEOTIDE SEQUENCE [LARGE SCALE GENOMIC DNA]</scope>
    <source>
        <strain evidence="2">ca_0067</strain>
    </source>
</reference>
<dbReference type="Proteomes" id="UP000292985">
    <property type="component" value="Unassembled WGS sequence"/>
</dbReference>
<organism evidence="1 2">
    <name type="scientific">Citrobacter amalonaticus</name>
    <dbReference type="NCBI Taxonomy" id="35703"/>
    <lineage>
        <taxon>Bacteria</taxon>
        <taxon>Pseudomonadati</taxon>
        <taxon>Pseudomonadota</taxon>
        <taxon>Gammaproteobacteria</taxon>
        <taxon>Enterobacterales</taxon>
        <taxon>Enterobacteriaceae</taxon>
        <taxon>Citrobacter</taxon>
    </lineage>
</organism>
<sequence>MDSGEELPEEREDVHNYIDGYFHLDEDSGVLSHGGIPVGRVIIVSGKIYTELDANNSETPRVSGPFRTRQEAIDDLWGDRDDAFQGSAILE</sequence>
<evidence type="ECO:0008006" key="3">
    <source>
        <dbReference type="Google" id="ProtNLM"/>
    </source>
</evidence>
<evidence type="ECO:0000313" key="2">
    <source>
        <dbReference type="Proteomes" id="UP000292985"/>
    </source>
</evidence>
<dbReference type="EMBL" id="RCYA01000004">
    <property type="protein sequence ID" value="RYT43962.1"/>
    <property type="molecule type" value="Genomic_DNA"/>
</dbReference>
<keyword evidence="2" id="KW-1185">Reference proteome</keyword>
<evidence type="ECO:0000313" key="1">
    <source>
        <dbReference type="EMBL" id="RYT43962.1"/>
    </source>
</evidence>
<proteinExistence type="predicted"/>